<dbReference type="Proteomes" id="UP000028999">
    <property type="component" value="Unassembled WGS sequence"/>
</dbReference>
<feature type="transmembrane region" description="Helical" evidence="8">
    <location>
        <begin position="322"/>
        <end position="341"/>
    </location>
</feature>
<dbReference type="SUPFAM" id="SSF81653">
    <property type="entry name" value="Calcium ATPase, transduction domain A"/>
    <property type="match status" value="1"/>
</dbReference>
<dbReference type="InterPro" id="IPR036412">
    <property type="entry name" value="HAD-like_sf"/>
</dbReference>
<dbReference type="InterPro" id="IPR027256">
    <property type="entry name" value="P-typ_ATPase_IB"/>
</dbReference>
<proteinExistence type="inferred from homology"/>
<dbReference type="InterPro" id="IPR008250">
    <property type="entry name" value="ATPase_P-typ_transduc_dom_A_sf"/>
</dbReference>
<dbReference type="GO" id="GO:0022857">
    <property type="term" value="F:transmembrane transporter activity"/>
    <property type="evidence" value="ECO:0000318"/>
    <property type="project" value="GO_Central"/>
</dbReference>
<dbReference type="InterPro" id="IPR023298">
    <property type="entry name" value="ATPase_P-typ_TM_dom_sf"/>
</dbReference>
<dbReference type="Pfam" id="PF00122">
    <property type="entry name" value="E1-E2_ATPase"/>
    <property type="match status" value="1"/>
</dbReference>
<dbReference type="InterPro" id="IPR023214">
    <property type="entry name" value="HAD_sf"/>
</dbReference>
<keyword evidence="12" id="KW-1185">Reference proteome</keyword>
<keyword evidence="3 8" id="KW-0812">Transmembrane</keyword>
<dbReference type="Gene3D" id="3.40.50.1000">
    <property type="entry name" value="HAD superfamily/HAD-like"/>
    <property type="match status" value="2"/>
</dbReference>
<dbReference type="STRING" id="3708.A0A078F6J3"/>
<feature type="region of interest" description="Disordered" evidence="9">
    <location>
        <begin position="765"/>
        <end position="786"/>
    </location>
</feature>
<dbReference type="NCBIfam" id="TIGR01512">
    <property type="entry name" value="ATPase-IB2_Cd"/>
    <property type="match status" value="1"/>
</dbReference>
<feature type="compositionally biased region" description="Basic and acidic residues" evidence="9">
    <location>
        <begin position="1173"/>
        <end position="1182"/>
    </location>
</feature>
<feature type="region of interest" description="Disordered" evidence="9">
    <location>
        <begin position="1173"/>
        <end position="1200"/>
    </location>
</feature>
<dbReference type="SFLD" id="SFLDS00003">
    <property type="entry name" value="Haloacid_Dehalogenase"/>
    <property type="match status" value="1"/>
</dbReference>
<dbReference type="Gramene" id="CDY08717">
    <property type="protein sequence ID" value="CDY08717"/>
    <property type="gene ID" value="GSBRNA2T00000640001"/>
</dbReference>
<dbReference type="SFLD" id="SFLDG00002">
    <property type="entry name" value="C1.7:_P-type_atpase_like"/>
    <property type="match status" value="1"/>
</dbReference>
<keyword evidence="6 8" id="KW-1133">Transmembrane helix</keyword>
<protein>
    <submittedName>
        <fullName evidence="11">BnaA06g25070D protein</fullName>
    </submittedName>
</protein>
<dbReference type="NCBIfam" id="TIGR01525">
    <property type="entry name" value="ATPase-IB_hvy"/>
    <property type="match status" value="1"/>
</dbReference>
<dbReference type="GO" id="GO:0016020">
    <property type="term" value="C:membrane"/>
    <property type="evidence" value="ECO:0000318"/>
    <property type="project" value="GO_Central"/>
</dbReference>
<dbReference type="InterPro" id="IPR051014">
    <property type="entry name" value="Cation_Transport_ATPase_IB"/>
</dbReference>
<dbReference type="Pfam" id="PF00702">
    <property type="entry name" value="Hydrolase"/>
    <property type="match status" value="2"/>
</dbReference>
<dbReference type="PROSITE" id="PS50846">
    <property type="entry name" value="HMA_2"/>
    <property type="match status" value="1"/>
</dbReference>
<dbReference type="EMBL" id="LK031989">
    <property type="protein sequence ID" value="CDY08717.1"/>
    <property type="molecule type" value="Genomic_DNA"/>
</dbReference>
<feature type="transmembrane region" description="Helical" evidence="8">
    <location>
        <begin position="661"/>
        <end position="680"/>
    </location>
</feature>
<feature type="transmembrane region" description="Helical" evidence="8">
    <location>
        <begin position="103"/>
        <end position="121"/>
    </location>
</feature>
<dbReference type="Gene3D" id="3.40.1110.10">
    <property type="entry name" value="Calcium-transporting ATPase, cytoplasmic domain N"/>
    <property type="match status" value="2"/>
</dbReference>
<dbReference type="InterPro" id="IPR036163">
    <property type="entry name" value="HMA_dom_sf"/>
</dbReference>
<feature type="domain" description="HMA" evidence="10">
    <location>
        <begin position="21"/>
        <end position="87"/>
    </location>
</feature>
<dbReference type="CDD" id="cd02079">
    <property type="entry name" value="P-type_ATPase_HM"/>
    <property type="match status" value="1"/>
</dbReference>
<dbReference type="GO" id="GO:0055085">
    <property type="term" value="P:transmembrane transport"/>
    <property type="evidence" value="ECO:0000318"/>
    <property type="project" value="GO_Central"/>
</dbReference>
<keyword evidence="4 8" id="KW-0479">Metal-binding</keyword>
<evidence type="ECO:0000256" key="1">
    <source>
        <dbReference type="ARBA" id="ARBA00004141"/>
    </source>
</evidence>
<feature type="transmembrane region" description="Helical" evidence="8">
    <location>
        <begin position="353"/>
        <end position="377"/>
    </location>
</feature>
<evidence type="ECO:0000256" key="5">
    <source>
        <dbReference type="ARBA" id="ARBA00022967"/>
    </source>
</evidence>
<sequence length="1559" mass="169535">MELQNEDKNKEEEKNTKKKWQKSYFDVLGICCSSEVPLIENILKSLDGVKEYSVIVPSRTVIVVHDNLLISPFQIAKALNQAKFEANVKVDGKTNFKNKWPSPFALASGILLLLSFLKFVYPPLRWIAVAAVAAGIYPILAKAVASIGRKRVDINILVIITVAATLAMQDYMEAAAVVFLFTIAEWLETRASYKATAVMQSLMSLAPQKAIIAETGEEVEVDEVKVNTIVAVKAGETIPIDGIVVDGNCEVDEKTLTGEAYPVPKQRDSTVWAGTINLNGYVSVKTTSLASDCVVAKMAKLVEEAQSSKTKSQRLIDKCSQYYTPAIILVSGGFAVVPAVMKVHNLNHWFHLALVVLVSACPCGLILSTPVATFCALTKAATSGLLIKSADYLDTLSKIKITAFDKTGTITRGEFIVIEFRSLSRDISLHNLLYWVSSVESKSSHPMAATIIDYAKSVDVEPRTEEVEDYQNFPGEGIYGKIDGNDIYIGNRRIGSRAKCSTVPEIEVDTNKGGKTVGYIYVGERLAGVFNLSDACRSGVAQAMKELKDLGIKTAMLTGDNQDAAMHAQEQLGNAMDVVHGELLPEDKSRIILEFKKEGPTAMVGDGVNDAPALATADIGISMGISGSALATQTGHIILMSNDIRRIPQAIRLARRSRRKVVENLFISITLKVGILVLAFTGHPLIWAAVLADVGTCLLVILNSMLLLRDKDKTKNKKCYKASSTLLNGKKLEGDAEEELDLEAGLLTKSGQCNSGCCGEKKKQEKVKPSGKSSSTHRHSGCCGDKQQQDNVKMTVKESCCRGKSKILERDLASLRSCNKNLKIKGGSGCCDKKKEKLKETMQILGGQEVSSVESKSSHPMAATIIDYAKSVDVEPRTEEVEDYQNFPGEGIYGKIDGNDIYIGNRRIGSRAKCSTVPEIEVDTNKGGKTVGYIYVGERLAGVFNLSDACRSGVAQAMKELKDLGIKTAMLTGDNQDAAMHAQEQLGNAMDVVHGELLPEDKSRIILEFKKEGPTAMVGDGVNDAPALATADIGISMGISGSALATQTGHIILMSNDIRRIPQAIRLARRARRKVVENLFISITLKVGILVLAFAGHPLIWAAVLADVGTCLLVILNSMLLLRDKDRAKNKKCYRASSTLLNGKKLEGGAEEELDLEAGLLTKSGQCNSGCCGDKKKQEKVKPSGKSSSTHRHSGCCGDKQQQDNVKTIVKESCCGEKNKIHMASLSSCKKSTHVKKGGSGCCDKKKEKMKETVAKRCCEEKEKNVEMQILGGQECHEKTCLDIETGDSKLVCYGETEGEVGEKLKNERECKSGCCSDERKQTEEITLASEEETTEILDCSSSVKQSSHESTCLEVKEQFDLKIENEGHCKSDCCGDEKQTGEITMACEEETDGSDCSSTCCGNKEEVEQSCHEKACLDIEAGVSCDLKLACCGNTEGEVKEKLDFEEGLQIKNQGQCKSDCGLKEEGSSSLVGKEREMVKVLSQSSSCCTSPTELQVKKKKIEICCKVKTPEAVACGSIKCKEREKRHIGKSCCRSYAKEYCSHRHHHHHHHHHVGAV</sequence>
<dbReference type="SUPFAM" id="SSF81665">
    <property type="entry name" value="Calcium ATPase, transmembrane domain M"/>
    <property type="match status" value="1"/>
</dbReference>
<dbReference type="Gene3D" id="3.30.70.100">
    <property type="match status" value="1"/>
</dbReference>
<evidence type="ECO:0000313" key="12">
    <source>
        <dbReference type="Proteomes" id="UP000028999"/>
    </source>
</evidence>
<dbReference type="InterPro" id="IPR059000">
    <property type="entry name" value="ATPase_P-type_domA"/>
</dbReference>
<keyword evidence="8" id="KW-0547">Nucleotide-binding</keyword>
<dbReference type="FunFam" id="2.70.150.10:FF:000002">
    <property type="entry name" value="Copper-transporting ATPase 1, putative"/>
    <property type="match status" value="1"/>
</dbReference>
<reference evidence="11 12" key="1">
    <citation type="journal article" date="2014" name="Science">
        <title>Plant genetics. Early allopolyploid evolution in the post-Neolithic Brassica napus oilseed genome.</title>
        <authorList>
            <person name="Chalhoub B."/>
            <person name="Denoeud F."/>
            <person name="Liu S."/>
            <person name="Parkin I.A."/>
            <person name="Tang H."/>
            <person name="Wang X."/>
            <person name="Chiquet J."/>
            <person name="Belcram H."/>
            <person name="Tong C."/>
            <person name="Samans B."/>
            <person name="Correa M."/>
            <person name="Da Silva C."/>
            <person name="Just J."/>
            <person name="Falentin C."/>
            <person name="Koh C.S."/>
            <person name="Le Clainche I."/>
            <person name="Bernard M."/>
            <person name="Bento P."/>
            <person name="Noel B."/>
            <person name="Labadie K."/>
            <person name="Alberti A."/>
            <person name="Charles M."/>
            <person name="Arnaud D."/>
            <person name="Guo H."/>
            <person name="Daviaud C."/>
            <person name="Alamery S."/>
            <person name="Jabbari K."/>
            <person name="Zhao M."/>
            <person name="Edger P.P."/>
            <person name="Chelaifa H."/>
            <person name="Tack D."/>
            <person name="Lassalle G."/>
            <person name="Mestiri I."/>
            <person name="Schnel N."/>
            <person name="Le Paslier M.C."/>
            <person name="Fan G."/>
            <person name="Renault V."/>
            <person name="Bayer P.E."/>
            <person name="Golicz A.A."/>
            <person name="Manoli S."/>
            <person name="Lee T.H."/>
            <person name="Thi V.H."/>
            <person name="Chalabi S."/>
            <person name="Hu Q."/>
            <person name="Fan C."/>
            <person name="Tollenaere R."/>
            <person name="Lu Y."/>
            <person name="Battail C."/>
            <person name="Shen J."/>
            <person name="Sidebottom C.H."/>
            <person name="Wang X."/>
            <person name="Canaguier A."/>
            <person name="Chauveau A."/>
            <person name="Berard A."/>
            <person name="Deniot G."/>
            <person name="Guan M."/>
            <person name="Liu Z."/>
            <person name="Sun F."/>
            <person name="Lim Y.P."/>
            <person name="Lyons E."/>
            <person name="Town C.D."/>
            <person name="Bancroft I."/>
            <person name="Wang X."/>
            <person name="Meng J."/>
            <person name="Ma J."/>
            <person name="Pires J.C."/>
            <person name="King G.J."/>
            <person name="Brunel D."/>
            <person name="Delourme R."/>
            <person name="Renard M."/>
            <person name="Aury J.M."/>
            <person name="Adams K.L."/>
            <person name="Batley J."/>
            <person name="Snowdon R.J."/>
            <person name="Tost J."/>
            <person name="Edwards D."/>
            <person name="Zhou Y."/>
            <person name="Hua W."/>
            <person name="Sharpe A.G."/>
            <person name="Paterson A.H."/>
            <person name="Guan C."/>
            <person name="Wincker P."/>
        </authorList>
    </citation>
    <scope>NUCLEOTIDE SEQUENCE [LARGE SCALE GENOMIC DNA]</scope>
    <source>
        <strain evidence="12">cv. Darmor-bzh</strain>
    </source>
</reference>
<dbReference type="Gene3D" id="2.70.150.10">
    <property type="entry name" value="Calcium-transporting ATPase, cytoplasmic transduction domain A"/>
    <property type="match status" value="1"/>
</dbReference>
<dbReference type="CDD" id="cd00371">
    <property type="entry name" value="HMA"/>
    <property type="match status" value="1"/>
</dbReference>
<feature type="transmembrane region" description="Helical" evidence="8">
    <location>
        <begin position="1100"/>
        <end position="1122"/>
    </location>
</feature>
<evidence type="ECO:0000256" key="6">
    <source>
        <dbReference type="ARBA" id="ARBA00022989"/>
    </source>
</evidence>
<comment type="subcellular location">
    <subcellularLocation>
        <location evidence="1">Membrane</location>
        <topology evidence="1">Multi-pass membrane protein</topology>
    </subcellularLocation>
</comment>
<dbReference type="InterPro" id="IPR023299">
    <property type="entry name" value="ATPase_P-typ_cyto_dom_N"/>
</dbReference>
<keyword evidence="5" id="KW-1278">Translocase</keyword>
<dbReference type="PANTHER" id="PTHR48085">
    <property type="entry name" value="CADMIUM/ZINC-TRANSPORTING ATPASE HMA2-RELATED"/>
    <property type="match status" value="1"/>
</dbReference>
<keyword evidence="8" id="KW-0067">ATP-binding</keyword>
<gene>
    <name evidence="11" type="primary">BnaA06g25070D</name>
    <name evidence="11" type="ORF">GSBRNA2T00000640001</name>
</gene>
<comment type="similarity">
    <text evidence="2 8">Belongs to the cation transport ATPase (P-type) (TC 3.A.3) family. Type IB subfamily.</text>
</comment>
<dbReference type="SUPFAM" id="SSF56784">
    <property type="entry name" value="HAD-like"/>
    <property type="match status" value="2"/>
</dbReference>
<dbReference type="PANTHER" id="PTHR48085:SF15">
    <property type="entry name" value="HMA DOMAIN-CONTAINING PROTEIN"/>
    <property type="match status" value="1"/>
</dbReference>
<evidence type="ECO:0000313" key="11">
    <source>
        <dbReference type="EMBL" id="CDY08717.1"/>
    </source>
</evidence>
<dbReference type="InterPro" id="IPR006121">
    <property type="entry name" value="HMA_dom"/>
</dbReference>
<dbReference type="SFLD" id="SFLDF00027">
    <property type="entry name" value="p-type_atpase"/>
    <property type="match status" value="1"/>
</dbReference>
<dbReference type="NCBIfam" id="TIGR01494">
    <property type="entry name" value="ATPase_P-type"/>
    <property type="match status" value="2"/>
</dbReference>
<name>A0A078F6J3_BRANA</name>
<evidence type="ECO:0000256" key="2">
    <source>
        <dbReference type="ARBA" id="ARBA00006024"/>
    </source>
</evidence>
<keyword evidence="7 8" id="KW-0472">Membrane</keyword>
<dbReference type="GO" id="GO:0005524">
    <property type="term" value="F:ATP binding"/>
    <property type="evidence" value="ECO:0007669"/>
    <property type="project" value="UniProtKB-UniRule"/>
</dbReference>
<feature type="transmembrane region" description="Helical" evidence="8">
    <location>
        <begin position="686"/>
        <end position="708"/>
    </location>
</feature>
<evidence type="ECO:0000256" key="3">
    <source>
        <dbReference type="ARBA" id="ARBA00022692"/>
    </source>
</evidence>
<dbReference type="FunFam" id="3.30.70.100:FF:000022">
    <property type="entry name" value="Putative cadmium/zinc-transporting ATPase 3"/>
    <property type="match status" value="1"/>
</dbReference>
<evidence type="ECO:0000259" key="10">
    <source>
        <dbReference type="PROSITE" id="PS50846"/>
    </source>
</evidence>
<dbReference type="GO" id="GO:0019829">
    <property type="term" value="F:ATPase-coupled monoatomic cation transmembrane transporter activity"/>
    <property type="evidence" value="ECO:0007669"/>
    <property type="project" value="InterPro"/>
</dbReference>
<accession>A0A078F6J3</accession>
<dbReference type="PaxDb" id="3708-A0A078F6J3"/>
<evidence type="ECO:0000256" key="7">
    <source>
        <dbReference type="ARBA" id="ARBA00023136"/>
    </source>
</evidence>
<dbReference type="PROSITE" id="PS00154">
    <property type="entry name" value="ATPASE_E1_E2"/>
    <property type="match status" value="1"/>
</dbReference>
<dbReference type="OMA" id="AKRCCEE"/>
<feature type="transmembrane region" description="Helical" evidence="8">
    <location>
        <begin position="127"/>
        <end position="145"/>
    </location>
</feature>
<dbReference type="PRINTS" id="PR00119">
    <property type="entry name" value="CATATPASE"/>
</dbReference>
<evidence type="ECO:0000256" key="9">
    <source>
        <dbReference type="SAM" id="MobiDB-lite"/>
    </source>
</evidence>
<dbReference type="GO" id="GO:0046872">
    <property type="term" value="F:metal ion binding"/>
    <property type="evidence" value="ECO:0007669"/>
    <property type="project" value="UniProtKB-KW"/>
</dbReference>
<dbReference type="InterPro" id="IPR018303">
    <property type="entry name" value="ATPase_P-typ_P_site"/>
</dbReference>
<evidence type="ECO:0000256" key="4">
    <source>
        <dbReference type="ARBA" id="ARBA00022723"/>
    </source>
</evidence>
<dbReference type="GO" id="GO:0016887">
    <property type="term" value="F:ATP hydrolysis activity"/>
    <property type="evidence" value="ECO:0007669"/>
    <property type="project" value="InterPro"/>
</dbReference>
<dbReference type="InterPro" id="IPR044492">
    <property type="entry name" value="P_typ_ATPase_HD_dom"/>
</dbReference>
<dbReference type="InterPro" id="IPR001757">
    <property type="entry name" value="P_typ_ATPase"/>
</dbReference>
<dbReference type="SUPFAM" id="SSF55008">
    <property type="entry name" value="HMA, heavy metal-associated domain"/>
    <property type="match status" value="1"/>
</dbReference>
<feature type="transmembrane region" description="Helical" evidence="8">
    <location>
        <begin position="1075"/>
        <end position="1094"/>
    </location>
</feature>
<dbReference type="FunFam" id="3.40.1110.10:FF:000043">
    <property type="entry name" value="Putative cadmium/zinc-transporting ATPase 3"/>
    <property type="match status" value="2"/>
</dbReference>
<evidence type="ECO:0000256" key="8">
    <source>
        <dbReference type="RuleBase" id="RU362081"/>
    </source>
</evidence>
<organism evidence="11 12">
    <name type="scientific">Brassica napus</name>
    <name type="common">Rape</name>
    <dbReference type="NCBI Taxonomy" id="3708"/>
    <lineage>
        <taxon>Eukaryota</taxon>
        <taxon>Viridiplantae</taxon>
        <taxon>Streptophyta</taxon>
        <taxon>Embryophyta</taxon>
        <taxon>Tracheophyta</taxon>
        <taxon>Spermatophyta</taxon>
        <taxon>Magnoliopsida</taxon>
        <taxon>eudicotyledons</taxon>
        <taxon>Gunneridae</taxon>
        <taxon>Pentapetalae</taxon>
        <taxon>rosids</taxon>
        <taxon>malvids</taxon>
        <taxon>Brassicales</taxon>
        <taxon>Brassicaceae</taxon>
        <taxon>Brassiceae</taxon>
        <taxon>Brassica</taxon>
    </lineage>
</organism>